<evidence type="ECO:0000256" key="5">
    <source>
        <dbReference type="ARBA" id="ARBA00023163"/>
    </source>
</evidence>
<dbReference type="Proteomes" id="UP000004995">
    <property type="component" value="Unassembled WGS sequence"/>
</dbReference>
<keyword evidence="10" id="KW-1185">Reference proteome</keyword>
<comment type="similarity">
    <text evidence="2">Belongs to the eukaryotic RPC9 RNA polymerase subunit family.</text>
</comment>
<accession>K3Z7H5</accession>
<reference evidence="9" key="2">
    <citation type="submission" date="2018-08" db="UniProtKB">
        <authorList>
            <consortium name="EnsemblPlants"/>
        </authorList>
    </citation>
    <scope>IDENTIFICATION</scope>
    <source>
        <strain evidence="9">Yugu1</strain>
    </source>
</reference>
<protein>
    <recommendedName>
        <fullName evidence="3">DNA-directed RNA polymerase III subunit RPC9</fullName>
    </recommendedName>
</protein>
<evidence type="ECO:0000256" key="4">
    <source>
        <dbReference type="ARBA" id="ARBA00022478"/>
    </source>
</evidence>
<dbReference type="STRING" id="4555.K3Z7H5"/>
<dbReference type="InterPro" id="IPR038324">
    <property type="entry name" value="Rpb4/RPC9_sf"/>
</dbReference>
<evidence type="ECO:0000313" key="10">
    <source>
        <dbReference type="Proteomes" id="UP000004995"/>
    </source>
</evidence>
<dbReference type="Gramene" id="KQL16898">
    <property type="protein sequence ID" value="KQL16898"/>
    <property type="gene ID" value="SETIT_022495mg"/>
</dbReference>
<dbReference type="SUPFAM" id="SSF47819">
    <property type="entry name" value="HRDC-like"/>
    <property type="match status" value="1"/>
</dbReference>
<feature type="compositionally biased region" description="Acidic residues" evidence="7">
    <location>
        <begin position="328"/>
        <end position="353"/>
    </location>
</feature>
<dbReference type="SMART" id="SM00657">
    <property type="entry name" value="RPOL4c"/>
    <property type="match status" value="1"/>
</dbReference>
<keyword evidence="4" id="KW-0240">DNA-directed RNA polymerase</keyword>
<evidence type="ECO:0000256" key="7">
    <source>
        <dbReference type="SAM" id="MobiDB-lite"/>
    </source>
</evidence>
<dbReference type="InterPro" id="IPR006590">
    <property type="entry name" value="RNA_pol_Rpb4/RPC9_core"/>
</dbReference>
<dbReference type="EnsemblPlants" id="KQL16898">
    <property type="protein sequence ID" value="KQL16898"/>
    <property type="gene ID" value="SETIT_022495mg"/>
</dbReference>
<evidence type="ECO:0000256" key="1">
    <source>
        <dbReference type="ARBA" id="ARBA00004123"/>
    </source>
</evidence>
<evidence type="ECO:0000256" key="6">
    <source>
        <dbReference type="ARBA" id="ARBA00023242"/>
    </source>
</evidence>
<dbReference type="eggNOG" id="KOG4168">
    <property type="taxonomic scope" value="Eukaryota"/>
</dbReference>
<dbReference type="InterPro" id="IPR038846">
    <property type="entry name" value="RPC9"/>
</dbReference>
<dbReference type="AlphaFoldDB" id="K3Z7H5"/>
<proteinExistence type="inferred from homology"/>
<dbReference type="PANTHER" id="PTHR15561">
    <property type="entry name" value="CALCITONIN GENE-RELATED PEPTIDE-RECEPTOR COMPONENT PROTEIN"/>
    <property type="match status" value="1"/>
</dbReference>
<evidence type="ECO:0000256" key="2">
    <source>
        <dbReference type="ARBA" id="ARBA00006898"/>
    </source>
</evidence>
<comment type="subcellular location">
    <subcellularLocation>
        <location evidence="1">Nucleus</location>
    </subcellularLocation>
</comment>
<dbReference type="Pfam" id="PF03874">
    <property type="entry name" value="RNA_pol_Rpb4"/>
    <property type="match status" value="1"/>
</dbReference>
<evidence type="ECO:0000259" key="8">
    <source>
        <dbReference type="SMART" id="SM00657"/>
    </source>
</evidence>
<dbReference type="FunFam" id="1.20.1250.40:FF:000014">
    <property type="entry name" value="RNA polymerase II Rpb4 core protein"/>
    <property type="match status" value="1"/>
</dbReference>
<reference evidence="10" key="1">
    <citation type="journal article" date="2012" name="Nat. Biotechnol.">
        <title>Reference genome sequence of the model plant Setaria.</title>
        <authorList>
            <person name="Bennetzen J.L."/>
            <person name="Schmutz J."/>
            <person name="Wang H."/>
            <person name="Percifield R."/>
            <person name="Hawkins J."/>
            <person name="Pontaroli A.C."/>
            <person name="Estep M."/>
            <person name="Feng L."/>
            <person name="Vaughn J.N."/>
            <person name="Grimwood J."/>
            <person name="Jenkins J."/>
            <person name="Barry K."/>
            <person name="Lindquist E."/>
            <person name="Hellsten U."/>
            <person name="Deshpande S."/>
            <person name="Wang X."/>
            <person name="Wu X."/>
            <person name="Mitros T."/>
            <person name="Triplett J."/>
            <person name="Yang X."/>
            <person name="Ye C.Y."/>
            <person name="Mauro-Herrera M."/>
            <person name="Wang L."/>
            <person name="Li P."/>
            <person name="Sharma M."/>
            <person name="Sharma R."/>
            <person name="Ronald P.C."/>
            <person name="Panaud O."/>
            <person name="Kellogg E.A."/>
            <person name="Brutnell T.P."/>
            <person name="Doust A.N."/>
            <person name="Tuskan G.A."/>
            <person name="Rokhsar D."/>
            <person name="Devos K.M."/>
        </authorList>
    </citation>
    <scope>NUCLEOTIDE SEQUENCE [LARGE SCALE GENOMIC DNA]</scope>
    <source>
        <strain evidence="10">cv. Yugu1</strain>
    </source>
</reference>
<feature type="region of interest" description="Disordered" evidence="7">
    <location>
        <begin position="316"/>
        <end position="353"/>
    </location>
</feature>
<dbReference type="GO" id="GO:0006384">
    <property type="term" value="P:transcription initiation at RNA polymerase III promoter"/>
    <property type="evidence" value="ECO:0000318"/>
    <property type="project" value="GO_Central"/>
</dbReference>
<dbReference type="PANTHER" id="PTHR15561:SF0">
    <property type="entry name" value="DNA-DIRECTED RNA POLYMERASE III SUBUNIT RPC9"/>
    <property type="match status" value="1"/>
</dbReference>
<keyword evidence="6" id="KW-0539">Nucleus</keyword>
<dbReference type="InterPro" id="IPR010997">
    <property type="entry name" value="HRDC-like_sf"/>
</dbReference>
<evidence type="ECO:0000256" key="3">
    <source>
        <dbReference type="ARBA" id="ARBA00016672"/>
    </source>
</evidence>
<keyword evidence="5" id="KW-0804">Transcription</keyword>
<sequence length="353" mass="38421">MYVSILYIYLLFDKISWVFLGIPGIPPSSAQLAAAKSGKAGMHHHGPSTSCNCTTVPEREFGELAKYSSLHEAPSNSSGEKKNKIIDHTSPPMMRSPVFLQFAPSYHQKLRNYGPNENPFPHFPLMYASPSPAGRPFSVPSVVNSSLLSPPPTLRARPNSGGWCEQGESSRGAGTVSCQGVSIGPWTGAAMKILKENAGSLTNFEVLDFLRSRGAKIDPMGCLGAVAASECKVYEYLLKTPACNQTRESIYEFVKRSEGFRLADADKLNVINWRPSSAADAYAMIEECGRRFNRDERGETCNEDKRVQEFLDIVKEVLPPPPPKAEGEGEGEGVEAEAEAEGEAEAEAEATQE</sequence>
<dbReference type="InterPro" id="IPR005574">
    <property type="entry name" value="Rpb4/RPC9"/>
</dbReference>
<dbReference type="GO" id="GO:0005666">
    <property type="term" value="C:RNA polymerase III complex"/>
    <property type="evidence" value="ECO:0000318"/>
    <property type="project" value="GO_Central"/>
</dbReference>
<dbReference type="EMBL" id="AGNK02002086">
    <property type="status" value="NOT_ANNOTATED_CDS"/>
    <property type="molecule type" value="Genomic_DNA"/>
</dbReference>
<name>K3Z7H5_SETIT</name>
<evidence type="ECO:0000313" key="9">
    <source>
        <dbReference type="EnsemblPlants" id="KQL16898"/>
    </source>
</evidence>
<organism evidence="9 10">
    <name type="scientific">Setaria italica</name>
    <name type="common">Foxtail millet</name>
    <name type="synonym">Panicum italicum</name>
    <dbReference type="NCBI Taxonomy" id="4555"/>
    <lineage>
        <taxon>Eukaryota</taxon>
        <taxon>Viridiplantae</taxon>
        <taxon>Streptophyta</taxon>
        <taxon>Embryophyta</taxon>
        <taxon>Tracheophyta</taxon>
        <taxon>Spermatophyta</taxon>
        <taxon>Magnoliopsida</taxon>
        <taxon>Liliopsida</taxon>
        <taxon>Poales</taxon>
        <taxon>Poaceae</taxon>
        <taxon>PACMAD clade</taxon>
        <taxon>Panicoideae</taxon>
        <taxon>Panicodae</taxon>
        <taxon>Paniceae</taxon>
        <taxon>Cenchrinae</taxon>
        <taxon>Setaria</taxon>
    </lineage>
</organism>
<feature type="domain" description="RNA polymerase Rpb4/RPC9 core" evidence="8">
    <location>
        <begin position="193"/>
        <end position="321"/>
    </location>
</feature>
<dbReference type="Gene3D" id="1.20.1250.40">
    <property type="match status" value="1"/>
</dbReference>
<dbReference type="InParanoid" id="K3Z7H5"/>
<dbReference type="GO" id="GO:0000166">
    <property type="term" value="F:nucleotide binding"/>
    <property type="evidence" value="ECO:0007669"/>
    <property type="project" value="InterPro"/>
</dbReference>
<dbReference type="HOGENOM" id="CLU_786195_0_0_1"/>